<accession>A0A6A1V4D2</accession>
<dbReference type="EMBL" id="RXIC02000025">
    <property type="protein sequence ID" value="KAB1206768.1"/>
    <property type="molecule type" value="Genomic_DNA"/>
</dbReference>
<protein>
    <recommendedName>
        <fullName evidence="1">PB1-like domain-containing protein</fullName>
    </recommendedName>
</protein>
<evidence type="ECO:0000313" key="2">
    <source>
        <dbReference type="EMBL" id="KAB1206768.1"/>
    </source>
</evidence>
<feature type="domain" description="PB1-like" evidence="1">
    <location>
        <begin position="2"/>
        <end position="97"/>
    </location>
</feature>
<comment type="caution">
    <text evidence="2">The sequence shown here is derived from an EMBL/GenBank/DDBJ whole genome shotgun (WGS) entry which is preliminary data.</text>
</comment>
<dbReference type="InterPro" id="IPR058594">
    <property type="entry name" value="PB1-like_dom_pln"/>
</dbReference>
<dbReference type="Proteomes" id="UP000516437">
    <property type="component" value="Chromosome 7"/>
</dbReference>
<evidence type="ECO:0000313" key="3">
    <source>
        <dbReference type="Proteomes" id="UP000516437"/>
    </source>
</evidence>
<sequence>MVKVFMHHGRRMSFIHGTYIRGEVADAGWFDSDYLSVTHLWKFVKEDLKYHELVDLWCKFDGEPFERGINSLQNDANILKIIQHFEKDGQDSLRIFVDHKTNVPEEVPLEPTQLTATEVADDEIVNESTLGEGEEHPDQWPHEIFKDSVDEERIFGGLHDDGQRDALRSWMLLCWIES</sequence>
<gene>
    <name evidence="2" type="ORF">CJ030_MR7G013485</name>
</gene>
<organism evidence="2 3">
    <name type="scientific">Morella rubra</name>
    <name type="common">Chinese bayberry</name>
    <dbReference type="NCBI Taxonomy" id="262757"/>
    <lineage>
        <taxon>Eukaryota</taxon>
        <taxon>Viridiplantae</taxon>
        <taxon>Streptophyta</taxon>
        <taxon>Embryophyta</taxon>
        <taxon>Tracheophyta</taxon>
        <taxon>Spermatophyta</taxon>
        <taxon>Magnoliopsida</taxon>
        <taxon>eudicotyledons</taxon>
        <taxon>Gunneridae</taxon>
        <taxon>Pentapetalae</taxon>
        <taxon>rosids</taxon>
        <taxon>fabids</taxon>
        <taxon>Fagales</taxon>
        <taxon>Myricaceae</taxon>
        <taxon>Morella</taxon>
    </lineage>
</organism>
<reference evidence="2 3" key="1">
    <citation type="journal article" date="2019" name="Plant Biotechnol. J.">
        <title>The red bayberry genome and genetic basis of sex determination.</title>
        <authorList>
            <person name="Jia H.M."/>
            <person name="Jia H.J."/>
            <person name="Cai Q.L."/>
            <person name="Wang Y."/>
            <person name="Zhao H.B."/>
            <person name="Yang W.F."/>
            <person name="Wang G.Y."/>
            <person name="Li Y.H."/>
            <person name="Zhan D.L."/>
            <person name="Shen Y.T."/>
            <person name="Niu Q.F."/>
            <person name="Chang L."/>
            <person name="Qiu J."/>
            <person name="Zhao L."/>
            <person name="Xie H.B."/>
            <person name="Fu W.Y."/>
            <person name="Jin J."/>
            <person name="Li X.W."/>
            <person name="Jiao Y."/>
            <person name="Zhou C.C."/>
            <person name="Tu T."/>
            <person name="Chai C.Y."/>
            <person name="Gao J.L."/>
            <person name="Fan L.J."/>
            <person name="van de Weg E."/>
            <person name="Wang J.Y."/>
            <person name="Gao Z.S."/>
        </authorList>
    </citation>
    <scope>NUCLEOTIDE SEQUENCE [LARGE SCALE GENOMIC DNA]</scope>
    <source>
        <tissue evidence="2">Leaves</tissue>
    </source>
</reference>
<keyword evidence="3" id="KW-1185">Reference proteome</keyword>
<evidence type="ECO:0000259" key="1">
    <source>
        <dbReference type="Pfam" id="PF26130"/>
    </source>
</evidence>
<name>A0A6A1V4D2_9ROSI</name>
<dbReference type="AlphaFoldDB" id="A0A6A1V4D2"/>
<dbReference type="Pfam" id="PF26130">
    <property type="entry name" value="PB1-like"/>
    <property type="match status" value="1"/>
</dbReference>
<proteinExistence type="predicted"/>